<organism evidence="8 9">
    <name type="scientific">Dendrobium thyrsiflorum</name>
    <name type="common">Pinecone-like raceme dendrobium</name>
    <name type="synonym">Orchid</name>
    <dbReference type="NCBI Taxonomy" id="117978"/>
    <lineage>
        <taxon>Eukaryota</taxon>
        <taxon>Viridiplantae</taxon>
        <taxon>Streptophyta</taxon>
        <taxon>Embryophyta</taxon>
        <taxon>Tracheophyta</taxon>
        <taxon>Spermatophyta</taxon>
        <taxon>Magnoliopsida</taxon>
        <taxon>Liliopsida</taxon>
        <taxon>Asparagales</taxon>
        <taxon>Orchidaceae</taxon>
        <taxon>Epidendroideae</taxon>
        <taxon>Malaxideae</taxon>
        <taxon>Dendrobiinae</taxon>
        <taxon>Dendrobium</taxon>
    </lineage>
</organism>
<evidence type="ECO:0000259" key="7">
    <source>
        <dbReference type="PROSITE" id="PS51745"/>
    </source>
</evidence>
<name>A0ABD0UB17_DENTH</name>
<dbReference type="PANTHER" id="PTHR32002:SF41">
    <property type="entry name" value="PROTEIN NLP8"/>
    <property type="match status" value="1"/>
</dbReference>
<dbReference type="InterPro" id="IPR000270">
    <property type="entry name" value="PB1_dom"/>
</dbReference>
<dbReference type="PROSITE" id="PS51745">
    <property type="entry name" value="PB1"/>
    <property type="match status" value="1"/>
</dbReference>
<dbReference type="EMBL" id="JANQDX010000016">
    <property type="protein sequence ID" value="KAL0909975.1"/>
    <property type="molecule type" value="Genomic_DNA"/>
</dbReference>
<dbReference type="InterPro" id="IPR055081">
    <property type="entry name" value="NLP1-9_GAF"/>
</dbReference>
<feature type="domain" description="RWP-RK" evidence="6">
    <location>
        <begin position="526"/>
        <end position="612"/>
    </location>
</feature>
<evidence type="ECO:0000256" key="2">
    <source>
        <dbReference type="ARBA" id="ARBA00023125"/>
    </source>
</evidence>
<accession>A0ABD0UB17</accession>
<gene>
    <name evidence="8" type="ORF">M5K25_020893</name>
</gene>
<feature type="compositionally biased region" description="Polar residues" evidence="5">
    <location>
        <begin position="698"/>
        <end position="711"/>
    </location>
</feature>
<dbReference type="Pfam" id="PF00564">
    <property type="entry name" value="PB1"/>
    <property type="match status" value="1"/>
</dbReference>
<evidence type="ECO:0000313" key="8">
    <source>
        <dbReference type="EMBL" id="KAL0909975.1"/>
    </source>
</evidence>
<dbReference type="Proteomes" id="UP001552299">
    <property type="component" value="Unassembled WGS sequence"/>
</dbReference>
<dbReference type="CDD" id="cd06407">
    <property type="entry name" value="PB1_NLP"/>
    <property type="match status" value="1"/>
</dbReference>
<dbReference type="InterPro" id="IPR053793">
    <property type="entry name" value="PB1-like"/>
</dbReference>
<dbReference type="InterPro" id="IPR034891">
    <property type="entry name" value="PB1_NLP"/>
</dbReference>
<comment type="caution">
    <text evidence="8">The sequence shown here is derived from an EMBL/GenBank/DDBJ whole genome shotgun (WGS) entry which is preliminary data.</text>
</comment>
<keyword evidence="9" id="KW-1185">Reference proteome</keyword>
<dbReference type="PANTHER" id="PTHR32002">
    <property type="entry name" value="PROTEIN NLP8"/>
    <property type="match status" value="1"/>
</dbReference>
<feature type="domain" description="PB1" evidence="7">
    <location>
        <begin position="816"/>
        <end position="898"/>
    </location>
</feature>
<dbReference type="SMART" id="SM00666">
    <property type="entry name" value="PB1"/>
    <property type="match status" value="1"/>
</dbReference>
<keyword evidence="3" id="KW-0804">Transcription</keyword>
<evidence type="ECO:0000256" key="4">
    <source>
        <dbReference type="ARBA" id="ARBA00023242"/>
    </source>
</evidence>
<dbReference type="SUPFAM" id="SSF54277">
    <property type="entry name" value="CAD &amp; PB1 domains"/>
    <property type="match status" value="1"/>
</dbReference>
<dbReference type="Pfam" id="PF22922">
    <property type="entry name" value="GAF_NLP"/>
    <property type="match status" value="1"/>
</dbReference>
<evidence type="ECO:0000256" key="3">
    <source>
        <dbReference type="ARBA" id="ARBA00023163"/>
    </source>
</evidence>
<dbReference type="GO" id="GO:0003677">
    <property type="term" value="F:DNA binding"/>
    <property type="evidence" value="ECO:0007669"/>
    <property type="project" value="UniProtKB-KW"/>
</dbReference>
<dbReference type="InterPro" id="IPR045012">
    <property type="entry name" value="NLP"/>
</dbReference>
<sequence>MAMDCGAGSPTSEDLLNLSGLLNFDWFNDSSSPLYSDLLFSSFNHSSLHPMFGNSASLTSPCGLEQARDSVLEDEGASGDGDSVFGEKLVAQKPILPSEFSLNSAKKGEVDAVEKDEKGPSSVILKSIGDFTFSDRMLKVLSLLKESSGGGILAQVWIPVKQGDNYILSTSEQPFLLDHVLAGYREVSRVFTFSAKETPGMFPGVPGRVFISGLPEWTSNVLYYNKFEYLRVEHAISHDVRGSLAVPVFYPHQSRCRAVLELVTMKEKSNFNVEMENVCRALQAVDLRTIKARTHHQNLIKEQRSALSEILDVLRAVCHAHMLPLALTWMPKACNPGTIDDDVAASASTSKAKPYLMESMLCIEESACYVNDSQMHGFLQACAEHYLTKGQGIAGKALLSNHPFFCPDVKGYDIGDYPLAHHARKFGLQAAVAIRLRSTYTGDDDFILELFLPLNCQGAKEQQLLLNNLSVTMQKICKSLRTVLDTAVVRPDAGEVDTENFKVTNSMSSEIAGRYSQPVSERNLEVKYGSKKKIDTKRSTSEKHISLNVLQKYFAGSLKDAAKSLGVCPTTLKRICRQHGISRWPSRKIKKVNHSLKKIQSVINSVQGVEGTLQYDPKTGCIVAAVSPEKLSTIAPESIAMSGDVPFSSSPQCGDRELDEKLELNNRKVTCERVNIVSKLNLPNAYHPNTYEEHLPNDFNTKSKVTSSNVEISRYDDRKGSGSLSLSSEDVNLKGRDGCIQYSTGKSGFQNFVPMSSDSVGKEDEMDVKSDINVGREHSHSSFSSMTDSSSESTSCCPILKENSKNESFVSYKGPAYTVKATYKADTVRFKLLPSMGCLHLYEEVGKRFKLSIGTFQLKYLDDEEEWIMLTTDSDLQECIEVLESIASQSMKLQVRDVPCTVVSSPGIAACQWIIEDPER</sequence>
<dbReference type="InterPro" id="IPR003035">
    <property type="entry name" value="RWP-RK_dom"/>
</dbReference>
<evidence type="ECO:0000256" key="5">
    <source>
        <dbReference type="SAM" id="MobiDB-lite"/>
    </source>
</evidence>
<proteinExistence type="predicted"/>
<dbReference type="AlphaFoldDB" id="A0ABD0UB17"/>
<evidence type="ECO:0000313" key="9">
    <source>
        <dbReference type="Proteomes" id="UP001552299"/>
    </source>
</evidence>
<evidence type="ECO:0000256" key="1">
    <source>
        <dbReference type="ARBA" id="ARBA00023015"/>
    </source>
</evidence>
<keyword evidence="2" id="KW-0238">DNA-binding</keyword>
<keyword evidence="4" id="KW-0539">Nucleus</keyword>
<reference evidence="8 9" key="1">
    <citation type="journal article" date="2024" name="Plant Biotechnol. J.">
        <title>Dendrobium thyrsiflorum genome and its molecular insights into genes involved in important horticultural traits.</title>
        <authorList>
            <person name="Chen B."/>
            <person name="Wang J.Y."/>
            <person name="Zheng P.J."/>
            <person name="Li K.L."/>
            <person name="Liang Y.M."/>
            <person name="Chen X.F."/>
            <person name="Zhang C."/>
            <person name="Zhao X."/>
            <person name="He X."/>
            <person name="Zhang G.Q."/>
            <person name="Liu Z.J."/>
            <person name="Xu Q."/>
        </authorList>
    </citation>
    <scope>NUCLEOTIDE SEQUENCE [LARGE SCALE GENOMIC DNA]</scope>
    <source>
        <strain evidence="8">GZMU011</strain>
    </source>
</reference>
<dbReference type="Gene3D" id="3.10.20.90">
    <property type="entry name" value="Phosphatidylinositol 3-kinase Catalytic Subunit, Chain A, domain 1"/>
    <property type="match status" value="1"/>
</dbReference>
<evidence type="ECO:0000259" key="6">
    <source>
        <dbReference type="PROSITE" id="PS51519"/>
    </source>
</evidence>
<feature type="region of interest" description="Disordered" evidence="5">
    <location>
        <begin position="691"/>
        <end position="727"/>
    </location>
</feature>
<keyword evidence="1" id="KW-0805">Transcription regulation</keyword>
<protein>
    <submittedName>
        <fullName evidence="8">Uncharacterized protein</fullName>
    </submittedName>
</protein>
<dbReference type="Pfam" id="PF02042">
    <property type="entry name" value="RWP-RK"/>
    <property type="match status" value="1"/>
</dbReference>
<dbReference type="PROSITE" id="PS51519">
    <property type="entry name" value="RWP_RK"/>
    <property type="match status" value="1"/>
</dbReference>